<gene>
    <name evidence="1" type="ORF">M9H77_03313</name>
</gene>
<accession>A0ACC0CAX8</accession>
<keyword evidence="2" id="KW-1185">Reference proteome</keyword>
<evidence type="ECO:0000313" key="1">
    <source>
        <dbReference type="EMBL" id="KAI5682085.1"/>
    </source>
</evidence>
<reference evidence="2" key="1">
    <citation type="journal article" date="2023" name="Nat. Plants">
        <title>Single-cell RNA sequencing provides a high-resolution roadmap for understanding the multicellular compartmentation of specialized metabolism.</title>
        <authorList>
            <person name="Sun S."/>
            <person name="Shen X."/>
            <person name="Li Y."/>
            <person name="Li Y."/>
            <person name="Wang S."/>
            <person name="Li R."/>
            <person name="Zhang H."/>
            <person name="Shen G."/>
            <person name="Guo B."/>
            <person name="Wei J."/>
            <person name="Xu J."/>
            <person name="St-Pierre B."/>
            <person name="Chen S."/>
            <person name="Sun C."/>
        </authorList>
    </citation>
    <scope>NUCLEOTIDE SEQUENCE [LARGE SCALE GENOMIC DNA]</scope>
</reference>
<comment type="caution">
    <text evidence="1">The sequence shown here is derived from an EMBL/GenBank/DDBJ whole genome shotgun (WGS) entry which is preliminary data.</text>
</comment>
<evidence type="ECO:0000313" key="2">
    <source>
        <dbReference type="Proteomes" id="UP001060085"/>
    </source>
</evidence>
<name>A0ACC0CAX8_CATRO</name>
<protein>
    <submittedName>
        <fullName evidence="1">Uncharacterized protein</fullName>
    </submittedName>
</protein>
<organism evidence="1 2">
    <name type="scientific">Catharanthus roseus</name>
    <name type="common">Madagascar periwinkle</name>
    <name type="synonym">Vinca rosea</name>
    <dbReference type="NCBI Taxonomy" id="4058"/>
    <lineage>
        <taxon>Eukaryota</taxon>
        <taxon>Viridiplantae</taxon>
        <taxon>Streptophyta</taxon>
        <taxon>Embryophyta</taxon>
        <taxon>Tracheophyta</taxon>
        <taxon>Spermatophyta</taxon>
        <taxon>Magnoliopsida</taxon>
        <taxon>eudicotyledons</taxon>
        <taxon>Gunneridae</taxon>
        <taxon>Pentapetalae</taxon>
        <taxon>asterids</taxon>
        <taxon>lamiids</taxon>
        <taxon>Gentianales</taxon>
        <taxon>Apocynaceae</taxon>
        <taxon>Rauvolfioideae</taxon>
        <taxon>Vinceae</taxon>
        <taxon>Catharanthinae</taxon>
        <taxon>Catharanthus</taxon>
    </lineage>
</organism>
<proteinExistence type="predicted"/>
<dbReference type="EMBL" id="CM044701">
    <property type="protein sequence ID" value="KAI5682085.1"/>
    <property type="molecule type" value="Genomic_DNA"/>
</dbReference>
<sequence>MFGSIIKCSVGILLVGLDHQARIQTMHRSRVPYRCGIFKTVYNCCEAGFGRRKRIALYVASLPYQSLFQWHERFRLERVDPLEEGCRTVESVAQSVYVDTTSCSEVGRSPCGEPGGA</sequence>
<dbReference type="Proteomes" id="UP001060085">
    <property type="component" value="Linkage Group LG01"/>
</dbReference>